<evidence type="ECO:0000313" key="6">
    <source>
        <dbReference type="Proteomes" id="UP000318521"/>
    </source>
</evidence>
<evidence type="ECO:0000256" key="3">
    <source>
        <dbReference type="SAM" id="MobiDB-lite"/>
    </source>
</evidence>
<evidence type="ECO:0000256" key="2">
    <source>
        <dbReference type="ARBA" id="ARBA00023239"/>
    </source>
</evidence>
<dbReference type="PANTHER" id="PTHR48080">
    <property type="entry name" value="D-GALACTONATE DEHYDRATASE-RELATED"/>
    <property type="match status" value="1"/>
</dbReference>
<keyword evidence="1" id="KW-0479">Metal-binding</keyword>
<keyword evidence="6" id="KW-1185">Reference proteome</keyword>
<dbReference type="Gene3D" id="3.20.20.120">
    <property type="entry name" value="Enolase-like C-terminal domain"/>
    <property type="match status" value="1"/>
</dbReference>
<dbReference type="SUPFAM" id="SSF54826">
    <property type="entry name" value="Enolase N-terminal domain-like"/>
    <property type="match status" value="1"/>
</dbReference>
<protein>
    <submittedName>
        <fullName evidence="5">Mandelate racemase/muconate lactonizing enzyme family protein</fullName>
    </submittedName>
</protein>
<proteinExistence type="predicted"/>
<dbReference type="InterPro" id="IPR013342">
    <property type="entry name" value="Mandelate_racemase_C"/>
</dbReference>
<dbReference type="Gene3D" id="3.30.390.10">
    <property type="entry name" value="Enolase-like, N-terminal domain"/>
    <property type="match status" value="1"/>
</dbReference>
<dbReference type="SUPFAM" id="SSF51604">
    <property type="entry name" value="Enolase C-terminal domain-like"/>
    <property type="match status" value="1"/>
</dbReference>
<dbReference type="Pfam" id="PF02746">
    <property type="entry name" value="MR_MLE_N"/>
    <property type="match status" value="1"/>
</dbReference>
<dbReference type="AlphaFoldDB" id="A0A553ZV37"/>
<dbReference type="OrthoDB" id="9775391at2"/>
<keyword evidence="2" id="KW-0456">Lyase</keyword>
<feature type="domain" description="Mandelate racemase/muconate lactonizing enzyme C-terminal" evidence="4">
    <location>
        <begin position="138"/>
        <end position="245"/>
    </location>
</feature>
<reference evidence="5 6" key="1">
    <citation type="submission" date="2019-07" db="EMBL/GenBank/DDBJ databases">
        <authorList>
            <person name="Park Y.J."/>
            <person name="Jeong S.E."/>
            <person name="Jung H.S."/>
        </authorList>
    </citation>
    <scope>NUCLEOTIDE SEQUENCE [LARGE SCALE GENOMIC DNA]</scope>
    <source>
        <strain evidence="6">P16(2019)</strain>
    </source>
</reference>
<comment type="caution">
    <text evidence="5">The sequence shown here is derived from an EMBL/GenBank/DDBJ whole genome shotgun (WGS) entry which is preliminary data.</text>
</comment>
<dbReference type="Pfam" id="PF13378">
    <property type="entry name" value="MR_MLE_C"/>
    <property type="match status" value="1"/>
</dbReference>
<dbReference type="InterPro" id="IPR029017">
    <property type="entry name" value="Enolase-like_N"/>
</dbReference>
<dbReference type="EMBL" id="VLXZ01000013">
    <property type="protein sequence ID" value="TSB45283.1"/>
    <property type="molecule type" value="Genomic_DNA"/>
</dbReference>
<dbReference type="RefSeq" id="WP_143850178.1">
    <property type="nucleotide sequence ID" value="NZ_VLXZ01000013.1"/>
</dbReference>
<evidence type="ECO:0000256" key="1">
    <source>
        <dbReference type="ARBA" id="ARBA00022723"/>
    </source>
</evidence>
<dbReference type="SFLD" id="SFLDS00001">
    <property type="entry name" value="Enolase"/>
    <property type="match status" value="1"/>
</dbReference>
<dbReference type="InterPro" id="IPR034593">
    <property type="entry name" value="DgoD-like"/>
</dbReference>
<dbReference type="CDD" id="cd03316">
    <property type="entry name" value="MR_like"/>
    <property type="match status" value="1"/>
</dbReference>
<sequence>MLITKIESFRMKDHPRELLVQIHTDKGIVGLGETNAKPAPAQEMIHTICADLLIGKDPLDIDHIWAKFYQTFNHHGCSGTEMRALSAINMALWDILGKTSNQPLYRLLGGASREKIKVYNTCVGYLSNDDRNRFINEPEKLAEELLNKGITAMKIWPYDELSEEYRGQYITPDLVKKGAEPFKRIRESFGSDMELILEGHGRWNLPSALRIADELEKYGLLWLEDITPVNNVETFQKLKQSTSIPIAASERLFTKYEYLNLLQHGDCDLLIADAAWTGGISEVKKIATLAELYNLPFAPHNCGGPVLNAVNAHICYNLPNLFMMETVRAFYETYYAEIVKEPIELNNGFITPPDRPGHGMELSDAFFERQDLIRQVSLEKNSDSEQKVYNTSGAGDPWKR</sequence>
<feature type="region of interest" description="Disordered" evidence="3">
    <location>
        <begin position="381"/>
        <end position="400"/>
    </location>
</feature>
<dbReference type="GO" id="GO:0046872">
    <property type="term" value="F:metal ion binding"/>
    <property type="evidence" value="ECO:0007669"/>
    <property type="project" value="UniProtKB-KW"/>
</dbReference>
<dbReference type="PANTHER" id="PTHR48080:SF2">
    <property type="entry name" value="D-GALACTONATE DEHYDRATASE"/>
    <property type="match status" value="1"/>
</dbReference>
<dbReference type="InterPro" id="IPR029065">
    <property type="entry name" value="Enolase_C-like"/>
</dbReference>
<dbReference type="GO" id="GO:0016829">
    <property type="term" value="F:lyase activity"/>
    <property type="evidence" value="ECO:0007669"/>
    <property type="project" value="UniProtKB-KW"/>
</dbReference>
<dbReference type="InterPro" id="IPR036849">
    <property type="entry name" value="Enolase-like_C_sf"/>
</dbReference>
<dbReference type="SMART" id="SM00922">
    <property type="entry name" value="MR_MLE"/>
    <property type="match status" value="1"/>
</dbReference>
<evidence type="ECO:0000313" key="5">
    <source>
        <dbReference type="EMBL" id="TSB45283.1"/>
    </source>
</evidence>
<gene>
    <name evidence="5" type="ORF">FN960_17620</name>
</gene>
<organism evidence="5 6">
    <name type="scientific">Alkalicoccobacillus porphyridii</name>
    <dbReference type="NCBI Taxonomy" id="2597270"/>
    <lineage>
        <taxon>Bacteria</taxon>
        <taxon>Bacillati</taxon>
        <taxon>Bacillota</taxon>
        <taxon>Bacilli</taxon>
        <taxon>Bacillales</taxon>
        <taxon>Bacillaceae</taxon>
        <taxon>Alkalicoccobacillus</taxon>
    </lineage>
</organism>
<dbReference type="InterPro" id="IPR013341">
    <property type="entry name" value="Mandelate_racemase_N_dom"/>
</dbReference>
<name>A0A553ZV37_9BACI</name>
<dbReference type="SFLD" id="SFLDG00179">
    <property type="entry name" value="mandelate_racemase"/>
    <property type="match status" value="1"/>
</dbReference>
<evidence type="ECO:0000259" key="4">
    <source>
        <dbReference type="SMART" id="SM00922"/>
    </source>
</evidence>
<accession>A0A553ZV37</accession>
<dbReference type="Proteomes" id="UP000318521">
    <property type="component" value="Unassembled WGS sequence"/>
</dbReference>